<accession>A0ABW0UGC3</accession>
<reference evidence="6" key="1">
    <citation type="journal article" date="2019" name="Int. J. Syst. Evol. Microbiol.">
        <title>The Global Catalogue of Microorganisms (GCM) 10K type strain sequencing project: providing services to taxonomists for standard genome sequencing and annotation.</title>
        <authorList>
            <consortium name="The Broad Institute Genomics Platform"/>
            <consortium name="The Broad Institute Genome Sequencing Center for Infectious Disease"/>
            <person name="Wu L."/>
            <person name="Ma J."/>
        </authorList>
    </citation>
    <scope>NUCLEOTIDE SEQUENCE [LARGE SCALE GENOMIC DNA]</scope>
    <source>
        <strain evidence="6">CGMCC 4.7248</strain>
    </source>
</reference>
<sequence>MNKAQLIQAVAKTTGNRAQAADAVEAALDAIVRAVAAGEVVSVTGFGSLTPRVRPARTARNPQTGEPVEVAERRVVKFRPGVRFQDLVAGRRSMPESGNCIQKDRPKTHKVARP</sequence>
<dbReference type="Proteomes" id="UP001596154">
    <property type="component" value="Unassembled WGS sequence"/>
</dbReference>
<dbReference type="GO" id="GO:0003677">
    <property type="term" value="F:DNA binding"/>
    <property type="evidence" value="ECO:0007669"/>
    <property type="project" value="UniProtKB-KW"/>
</dbReference>
<protein>
    <submittedName>
        <fullName evidence="5">HU family DNA-binding protein</fullName>
    </submittedName>
</protein>
<evidence type="ECO:0000256" key="3">
    <source>
        <dbReference type="RuleBase" id="RU003939"/>
    </source>
</evidence>
<dbReference type="PANTHER" id="PTHR33175:SF3">
    <property type="entry name" value="DNA-BINDING PROTEIN HU-BETA"/>
    <property type="match status" value="1"/>
</dbReference>
<keyword evidence="6" id="KW-1185">Reference proteome</keyword>
<dbReference type="PROSITE" id="PS00045">
    <property type="entry name" value="HISTONE_LIKE"/>
    <property type="match status" value="1"/>
</dbReference>
<dbReference type="RefSeq" id="WP_381015844.1">
    <property type="nucleotide sequence ID" value="NZ_JBHSNY010000001.1"/>
</dbReference>
<dbReference type="PRINTS" id="PR01727">
    <property type="entry name" value="DNABINDINGHU"/>
</dbReference>
<dbReference type="InterPro" id="IPR000119">
    <property type="entry name" value="Hist_DNA-bd"/>
</dbReference>
<dbReference type="CDD" id="cd13831">
    <property type="entry name" value="HU"/>
    <property type="match status" value="1"/>
</dbReference>
<evidence type="ECO:0000313" key="6">
    <source>
        <dbReference type="Proteomes" id="UP001596154"/>
    </source>
</evidence>
<keyword evidence="1" id="KW-0226">DNA condensation</keyword>
<dbReference type="PANTHER" id="PTHR33175">
    <property type="entry name" value="DNA-BINDING PROTEIN HU"/>
    <property type="match status" value="1"/>
</dbReference>
<organism evidence="5 6">
    <name type="scientific">Streptomyces bullii</name>
    <dbReference type="NCBI Taxonomy" id="349910"/>
    <lineage>
        <taxon>Bacteria</taxon>
        <taxon>Bacillati</taxon>
        <taxon>Actinomycetota</taxon>
        <taxon>Actinomycetes</taxon>
        <taxon>Kitasatosporales</taxon>
        <taxon>Streptomycetaceae</taxon>
        <taxon>Streptomyces</taxon>
    </lineage>
</organism>
<gene>
    <name evidence="5" type="ORF">ACFPZJ_00995</name>
</gene>
<dbReference type="InterPro" id="IPR010992">
    <property type="entry name" value="IHF-like_DNA-bd_dom_sf"/>
</dbReference>
<evidence type="ECO:0000256" key="4">
    <source>
        <dbReference type="SAM" id="MobiDB-lite"/>
    </source>
</evidence>
<dbReference type="SUPFAM" id="SSF47729">
    <property type="entry name" value="IHF-like DNA-binding proteins"/>
    <property type="match status" value="1"/>
</dbReference>
<proteinExistence type="inferred from homology"/>
<evidence type="ECO:0000313" key="5">
    <source>
        <dbReference type="EMBL" id="MFC5632392.1"/>
    </source>
</evidence>
<dbReference type="InterPro" id="IPR020816">
    <property type="entry name" value="Histone-like_DNA-bd_CS"/>
</dbReference>
<comment type="similarity">
    <text evidence="3">Belongs to the bacterial histone-like protein family.</text>
</comment>
<comment type="caution">
    <text evidence="5">The sequence shown here is derived from an EMBL/GenBank/DDBJ whole genome shotgun (WGS) entry which is preliminary data.</text>
</comment>
<dbReference type="EMBL" id="JBHSNY010000001">
    <property type="protein sequence ID" value="MFC5632392.1"/>
    <property type="molecule type" value="Genomic_DNA"/>
</dbReference>
<dbReference type="Gene3D" id="4.10.520.10">
    <property type="entry name" value="IHF-like DNA-binding proteins"/>
    <property type="match status" value="1"/>
</dbReference>
<dbReference type="SMART" id="SM00411">
    <property type="entry name" value="BHL"/>
    <property type="match status" value="1"/>
</dbReference>
<keyword evidence="2 5" id="KW-0238">DNA-binding</keyword>
<evidence type="ECO:0000256" key="1">
    <source>
        <dbReference type="ARBA" id="ARBA00023067"/>
    </source>
</evidence>
<name>A0ABW0UGC3_9ACTN</name>
<dbReference type="Pfam" id="PF00216">
    <property type="entry name" value="Bac_DNA_binding"/>
    <property type="match status" value="1"/>
</dbReference>
<evidence type="ECO:0000256" key="2">
    <source>
        <dbReference type="ARBA" id="ARBA00023125"/>
    </source>
</evidence>
<feature type="region of interest" description="Disordered" evidence="4">
    <location>
        <begin position="93"/>
        <end position="114"/>
    </location>
</feature>